<feature type="domain" description="DUF2241" evidence="1">
    <location>
        <begin position="2"/>
        <end position="59"/>
    </location>
</feature>
<dbReference type="PANTHER" id="PTHR39199:SF1">
    <property type="entry name" value="BLR5128 PROTEIN"/>
    <property type="match status" value="1"/>
</dbReference>
<reference evidence="3 4" key="1">
    <citation type="submission" date="2015-05" db="EMBL/GenBank/DDBJ databases">
        <authorList>
            <person name="Tang B."/>
            <person name="Yu Y."/>
        </authorList>
    </citation>
    <scope>NUCLEOTIDE SEQUENCE [LARGE SCALE GENOMIC DNA]</scope>
    <source>
        <strain evidence="3 4">DSM 7029</strain>
    </source>
</reference>
<sequence>MASLEPTLQDGMYVFASLPAGSGWLGVVEPLATFREREGLSVVVEASVAEAAGWPVLFRAAWITLSVHSDLHAVGLTAAVSTALTEAGISCNMVAAACHDHLFVPWDARQASLEVLHALQREGSARRVVPA</sequence>
<organism evidence="3 4">
    <name type="scientific">Caldimonas brevitalea</name>
    <dbReference type="NCBI Taxonomy" id="413882"/>
    <lineage>
        <taxon>Bacteria</taxon>
        <taxon>Pseudomonadati</taxon>
        <taxon>Pseudomonadota</taxon>
        <taxon>Betaproteobacteria</taxon>
        <taxon>Burkholderiales</taxon>
        <taxon>Sphaerotilaceae</taxon>
        <taxon>Caldimonas</taxon>
    </lineage>
</organism>
<dbReference type="Proteomes" id="UP000035352">
    <property type="component" value="Chromosome"/>
</dbReference>
<dbReference type="InterPro" id="IPR027795">
    <property type="entry name" value="CASTOR_ACT_dom"/>
</dbReference>
<evidence type="ECO:0000259" key="1">
    <source>
        <dbReference type="Pfam" id="PF10000"/>
    </source>
</evidence>
<name>A0A0G3BJB4_9BURK</name>
<dbReference type="EMBL" id="CP011371">
    <property type="protein sequence ID" value="AKJ28083.1"/>
    <property type="molecule type" value="Genomic_DNA"/>
</dbReference>
<dbReference type="GO" id="GO:0016740">
    <property type="term" value="F:transferase activity"/>
    <property type="evidence" value="ECO:0007669"/>
    <property type="project" value="UniProtKB-KW"/>
</dbReference>
<dbReference type="KEGG" id="pbh:AAW51_1392"/>
<dbReference type="Gene3D" id="3.30.2130.10">
    <property type="entry name" value="VC0802-like"/>
    <property type="match status" value="1"/>
</dbReference>
<dbReference type="PATRIC" id="fig|413882.6.peg.1463"/>
<keyword evidence="3" id="KW-0808">Transferase</keyword>
<evidence type="ECO:0000259" key="2">
    <source>
        <dbReference type="Pfam" id="PF13840"/>
    </source>
</evidence>
<feature type="domain" description="CASTOR ACT" evidence="2">
    <location>
        <begin position="61"/>
        <end position="117"/>
    </location>
</feature>
<dbReference type="AlphaFoldDB" id="A0A0G3BJB4"/>
<protein>
    <submittedName>
        <fullName evidence="3">Acetyltransferase</fullName>
    </submittedName>
</protein>
<keyword evidence="4" id="KW-1185">Reference proteome</keyword>
<evidence type="ECO:0000313" key="3">
    <source>
        <dbReference type="EMBL" id="AKJ28083.1"/>
    </source>
</evidence>
<evidence type="ECO:0000313" key="4">
    <source>
        <dbReference type="Proteomes" id="UP000035352"/>
    </source>
</evidence>
<dbReference type="InterPro" id="IPR045865">
    <property type="entry name" value="ACT-like_dom_sf"/>
</dbReference>
<gene>
    <name evidence="3" type="ORF">AAW51_1392</name>
</gene>
<dbReference type="SUPFAM" id="SSF55021">
    <property type="entry name" value="ACT-like"/>
    <property type="match status" value="2"/>
</dbReference>
<dbReference type="Pfam" id="PF10000">
    <property type="entry name" value="ACT_3"/>
    <property type="match status" value="1"/>
</dbReference>
<accession>A0A0G3BJB4</accession>
<dbReference type="InterPro" id="IPR018717">
    <property type="entry name" value="DUF2241"/>
</dbReference>
<dbReference type="PANTHER" id="PTHR39199">
    <property type="entry name" value="BLR5128 PROTEIN"/>
    <property type="match status" value="1"/>
</dbReference>
<proteinExistence type="predicted"/>
<dbReference type="Pfam" id="PF13840">
    <property type="entry name" value="ACT_7"/>
    <property type="match status" value="1"/>
</dbReference>
<dbReference type="STRING" id="413882.AAW51_1392"/>